<dbReference type="PANTHER" id="PTHR40056">
    <property type="entry name" value="HYPOTHETICAL CYTOSOLIC PROTEIN"/>
    <property type="match status" value="1"/>
</dbReference>
<dbReference type="AlphaFoldDB" id="A0AAJ1VMI6"/>
<dbReference type="Proteomes" id="UP000286907">
    <property type="component" value="Chromosome"/>
</dbReference>
<organism evidence="1 4">
    <name type="scientific">Oenococcus sicerae</name>
    <dbReference type="NCBI Taxonomy" id="2203724"/>
    <lineage>
        <taxon>Bacteria</taxon>
        <taxon>Bacillati</taxon>
        <taxon>Bacillota</taxon>
        <taxon>Bacilli</taxon>
        <taxon>Lactobacillales</taxon>
        <taxon>Lactobacillaceae</taxon>
        <taxon>Oenococcus</taxon>
    </lineage>
</organism>
<dbReference type="InterPro" id="IPR014975">
    <property type="entry name" value="DUF1836"/>
</dbReference>
<dbReference type="RefSeq" id="WP_128686849.1">
    <property type="nucleotide sequence ID" value="NZ_CP029684.2"/>
</dbReference>
<dbReference type="EMBL" id="CP029684">
    <property type="protein sequence ID" value="QAS70382.1"/>
    <property type="molecule type" value="Genomic_DNA"/>
</dbReference>
<reference evidence="2" key="3">
    <citation type="submission" date="2020-01" db="EMBL/GenBank/DDBJ databases">
        <authorList>
            <person name="Cousin F.J."/>
            <person name="Le Guellec R."/>
            <person name="Cretenet M."/>
        </authorList>
    </citation>
    <scope>NUCLEOTIDE SEQUENCE</scope>
    <source>
        <strain evidence="2">UCMA 15228</strain>
    </source>
</reference>
<sequence>MDKENKLPLWDELPTFEIYLDQLLDLANNYVYPITGEHLTRTMMHNYTKAEVIVRPRNKRYLKIHLAGAIVVSLLKSVFSLDTIKNGFQIEMEQDSAQEAYDRFVNMFNQVSKTSDSEYSGSENPNSQAAMIQYQAILSVTYHLRAIATMRKILLQTLTTPISDVKKQKNTSSESFQN</sequence>
<reference evidence="2 3" key="1">
    <citation type="journal article" date="2019" name="Syst. Appl. Microbiol.">
        <title>Oenococcus sicerae sp. nov., isolated from French cider.</title>
        <authorList>
            <person name="Cousin F.J."/>
            <person name="Le Guellec R."/>
            <person name="Chagnot C."/>
            <person name="Goux D."/>
            <person name="Dalmasso M."/>
            <person name="Laplace J.M."/>
            <person name="Cretenet M."/>
        </authorList>
    </citation>
    <scope>NUCLEOTIDE SEQUENCE [LARGE SCALE GENOMIC DNA]</scope>
    <source>
        <strain evidence="2 3">UCMA 15228</strain>
    </source>
</reference>
<protein>
    <submittedName>
        <fullName evidence="1">DUF1836 domain-containing protein</fullName>
    </submittedName>
</protein>
<evidence type="ECO:0000313" key="2">
    <source>
        <dbReference type="EMBL" id="QAS70382.1"/>
    </source>
</evidence>
<evidence type="ECO:0000313" key="4">
    <source>
        <dbReference type="Proteomes" id="UP001167919"/>
    </source>
</evidence>
<dbReference type="EMBL" id="SDWY01000001">
    <property type="protein sequence ID" value="MDN6899691.1"/>
    <property type="molecule type" value="Genomic_DNA"/>
</dbReference>
<dbReference type="Proteomes" id="UP001167919">
    <property type="component" value="Unassembled WGS sequence"/>
</dbReference>
<evidence type="ECO:0000313" key="1">
    <source>
        <dbReference type="EMBL" id="MDN6899691.1"/>
    </source>
</evidence>
<name>A0AAJ1VMI6_9LACO</name>
<proteinExistence type="predicted"/>
<dbReference type="Pfam" id="PF08876">
    <property type="entry name" value="DUF1836"/>
    <property type="match status" value="1"/>
</dbReference>
<evidence type="ECO:0000313" key="3">
    <source>
        <dbReference type="Proteomes" id="UP000286907"/>
    </source>
</evidence>
<dbReference type="PANTHER" id="PTHR40056:SF1">
    <property type="entry name" value="DUF1836 DOMAIN-CONTAINING PROTEIN"/>
    <property type="match status" value="1"/>
</dbReference>
<reference evidence="1" key="2">
    <citation type="submission" date="2019-01" db="EMBL/GenBank/DDBJ databases">
        <title>Oenococcus sicerae UCMA17102.</title>
        <authorList>
            <person name="Cousin F.J."/>
            <person name="Le Guellec R."/>
            <person name="Cretenet M."/>
        </authorList>
    </citation>
    <scope>NUCLEOTIDE SEQUENCE</scope>
    <source>
        <strain evidence="1">UCMA17102</strain>
    </source>
</reference>
<keyword evidence="3" id="KW-1185">Reference proteome</keyword>
<gene>
    <name evidence="2" type="ORF">DLJ48_07540</name>
    <name evidence="1" type="ORF">EVC35_01545</name>
</gene>
<accession>A0AAJ1VMI6</accession>